<gene>
    <name evidence="1" type="ORF">JG688_00016914</name>
</gene>
<proteinExistence type="predicted"/>
<name>A0A8J5M1Q2_9STRA</name>
<accession>A0A8J5M1Q2</accession>
<protein>
    <submittedName>
        <fullName evidence="1">Uncharacterized protein</fullName>
    </submittedName>
</protein>
<dbReference type="Proteomes" id="UP000709295">
    <property type="component" value="Unassembled WGS sequence"/>
</dbReference>
<organism evidence="1 2">
    <name type="scientific">Phytophthora aleatoria</name>
    <dbReference type="NCBI Taxonomy" id="2496075"/>
    <lineage>
        <taxon>Eukaryota</taxon>
        <taxon>Sar</taxon>
        <taxon>Stramenopiles</taxon>
        <taxon>Oomycota</taxon>
        <taxon>Peronosporomycetes</taxon>
        <taxon>Peronosporales</taxon>
        <taxon>Peronosporaceae</taxon>
        <taxon>Phytophthora</taxon>
    </lineage>
</organism>
<dbReference type="EMBL" id="JAENGY010002279">
    <property type="protein sequence ID" value="KAG6944786.1"/>
    <property type="molecule type" value="Genomic_DNA"/>
</dbReference>
<comment type="caution">
    <text evidence="1">The sequence shown here is derived from an EMBL/GenBank/DDBJ whole genome shotgun (WGS) entry which is preliminary data.</text>
</comment>
<keyword evidence="2" id="KW-1185">Reference proteome</keyword>
<reference evidence="1" key="1">
    <citation type="submission" date="2021-01" db="EMBL/GenBank/DDBJ databases">
        <title>Phytophthora aleatoria, a newly-described species from Pinus radiata is distinct from Phytophthora cactorum isolates based on comparative genomics.</title>
        <authorList>
            <person name="Mcdougal R."/>
            <person name="Panda P."/>
            <person name="Williams N."/>
            <person name="Studholme D.J."/>
        </authorList>
    </citation>
    <scope>NUCLEOTIDE SEQUENCE</scope>
    <source>
        <strain evidence="1">NZFS 4037</strain>
    </source>
</reference>
<evidence type="ECO:0000313" key="1">
    <source>
        <dbReference type="EMBL" id="KAG6944786.1"/>
    </source>
</evidence>
<dbReference type="AlphaFoldDB" id="A0A8J5M1Q2"/>
<sequence length="98" mass="11397">MWALLRELQLRSNSIDYLFNLERLVLTDSEVPFCGAHPFWGIPPALSLPSSNLTPKETITVVDKFPTTVCKQQETEFWTRFSITGHYRPVRWDSLPKM</sequence>
<evidence type="ECO:0000313" key="2">
    <source>
        <dbReference type="Proteomes" id="UP000709295"/>
    </source>
</evidence>